<keyword evidence="5" id="KW-0560">Oxidoreductase</keyword>
<feature type="domain" description="Alcohol dehydrogenase-like N-terminal" evidence="7">
    <location>
        <begin position="24"/>
        <end position="144"/>
    </location>
</feature>
<dbReference type="Gene3D" id="3.40.50.720">
    <property type="entry name" value="NAD(P)-binding Rossmann-like Domain"/>
    <property type="match status" value="1"/>
</dbReference>
<dbReference type="RefSeq" id="WP_227531018.1">
    <property type="nucleotide sequence ID" value="NZ_JAGTTM010000004.1"/>
</dbReference>
<protein>
    <submittedName>
        <fullName evidence="8">Alcohol dehydrogenase catalytic domain-containing protein</fullName>
    </submittedName>
</protein>
<evidence type="ECO:0000256" key="2">
    <source>
        <dbReference type="ARBA" id="ARBA00008072"/>
    </source>
</evidence>
<sequence length="368" mass="38035">MRAALARGNGAPIEIDEIVLASPGRGEVRVRIEASAVCRTDQLFMDNPAGHDQRFVPGHSACGIVVEVGPDVTKTKVGDRIVVAGTMECGKCYACTHGSPSQCERLWIEVANPPVVGRTASAATVAGFGGAGTFSEYMIYREHCYAVVDSSLDASQLALLGCGGLSGVGAVWEVGGVRPGDSVAVIGCGHLGLWMIQAAKAAGAGAIIAIDPLPERREFALRIGATAVASPEDASVTISRHTSGRGTDLALEATGEPGCVEQAFEASRKGGTVVITSMVAPLDSAESNLPTNAVSMFGRSIKGSQSGGGFLDRDIQRIAESIEAGVLDVDVMISQVFPLSQAGDAMQAAVNRELITAVIDMRIENPEG</sequence>
<dbReference type="AlphaFoldDB" id="A0A9X1LQQ5"/>
<evidence type="ECO:0000313" key="9">
    <source>
        <dbReference type="Proteomes" id="UP001139289"/>
    </source>
</evidence>
<dbReference type="EMBL" id="JAGTTM010000004">
    <property type="protein sequence ID" value="MCC2030063.1"/>
    <property type="molecule type" value="Genomic_DNA"/>
</dbReference>
<evidence type="ECO:0000256" key="3">
    <source>
        <dbReference type="ARBA" id="ARBA00022723"/>
    </source>
</evidence>
<dbReference type="InterPro" id="IPR011032">
    <property type="entry name" value="GroES-like_sf"/>
</dbReference>
<evidence type="ECO:0000259" key="6">
    <source>
        <dbReference type="Pfam" id="PF00107"/>
    </source>
</evidence>
<evidence type="ECO:0000313" key="8">
    <source>
        <dbReference type="EMBL" id="MCC2030063.1"/>
    </source>
</evidence>
<dbReference type="InterPro" id="IPR013154">
    <property type="entry name" value="ADH-like_N"/>
</dbReference>
<comment type="similarity">
    <text evidence="2">Belongs to the zinc-containing alcohol dehydrogenase family.</text>
</comment>
<dbReference type="Pfam" id="PF00107">
    <property type="entry name" value="ADH_zinc_N"/>
    <property type="match status" value="1"/>
</dbReference>
<dbReference type="GO" id="GO:0046872">
    <property type="term" value="F:metal ion binding"/>
    <property type="evidence" value="ECO:0007669"/>
    <property type="project" value="UniProtKB-KW"/>
</dbReference>
<keyword evidence="3" id="KW-0479">Metal-binding</keyword>
<name>A0A9X1LQQ5_9MICO</name>
<dbReference type="SUPFAM" id="SSF50129">
    <property type="entry name" value="GroES-like"/>
    <property type="match status" value="1"/>
</dbReference>
<comment type="cofactor">
    <cofactor evidence="1">
        <name>Zn(2+)</name>
        <dbReference type="ChEBI" id="CHEBI:29105"/>
    </cofactor>
</comment>
<dbReference type="SUPFAM" id="SSF51735">
    <property type="entry name" value="NAD(P)-binding Rossmann-fold domains"/>
    <property type="match status" value="1"/>
</dbReference>
<dbReference type="Gene3D" id="3.90.180.10">
    <property type="entry name" value="Medium-chain alcohol dehydrogenases, catalytic domain"/>
    <property type="match status" value="1"/>
</dbReference>
<accession>A0A9X1LQQ5</accession>
<dbReference type="PANTHER" id="PTHR43350:SF19">
    <property type="entry name" value="D-GULOSIDE 3-DEHYDROGENASE"/>
    <property type="match status" value="1"/>
</dbReference>
<keyword evidence="4" id="KW-0862">Zinc</keyword>
<keyword evidence="9" id="KW-1185">Reference proteome</keyword>
<evidence type="ECO:0000259" key="7">
    <source>
        <dbReference type="Pfam" id="PF08240"/>
    </source>
</evidence>
<proteinExistence type="inferred from homology"/>
<evidence type="ECO:0000256" key="5">
    <source>
        <dbReference type="ARBA" id="ARBA00023002"/>
    </source>
</evidence>
<evidence type="ECO:0000256" key="4">
    <source>
        <dbReference type="ARBA" id="ARBA00022833"/>
    </source>
</evidence>
<dbReference type="GO" id="GO:0016491">
    <property type="term" value="F:oxidoreductase activity"/>
    <property type="evidence" value="ECO:0007669"/>
    <property type="project" value="UniProtKB-KW"/>
</dbReference>
<evidence type="ECO:0000256" key="1">
    <source>
        <dbReference type="ARBA" id="ARBA00001947"/>
    </source>
</evidence>
<dbReference type="PANTHER" id="PTHR43350">
    <property type="entry name" value="NAD-DEPENDENT ALCOHOL DEHYDROGENASE"/>
    <property type="match status" value="1"/>
</dbReference>
<gene>
    <name evidence="8" type="ORF">KEC56_11155</name>
</gene>
<comment type="caution">
    <text evidence="8">The sequence shown here is derived from an EMBL/GenBank/DDBJ whole genome shotgun (WGS) entry which is preliminary data.</text>
</comment>
<feature type="domain" description="Alcohol dehydrogenase-like C-terminal" evidence="6">
    <location>
        <begin position="191"/>
        <end position="316"/>
    </location>
</feature>
<dbReference type="Proteomes" id="UP001139289">
    <property type="component" value="Unassembled WGS sequence"/>
</dbReference>
<dbReference type="InterPro" id="IPR036291">
    <property type="entry name" value="NAD(P)-bd_dom_sf"/>
</dbReference>
<organism evidence="8 9">
    <name type="scientific">Microbacterium tenebrionis</name>
    <dbReference type="NCBI Taxonomy" id="2830665"/>
    <lineage>
        <taxon>Bacteria</taxon>
        <taxon>Bacillati</taxon>
        <taxon>Actinomycetota</taxon>
        <taxon>Actinomycetes</taxon>
        <taxon>Micrococcales</taxon>
        <taxon>Microbacteriaceae</taxon>
        <taxon>Microbacterium</taxon>
    </lineage>
</organism>
<reference evidence="8" key="1">
    <citation type="submission" date="2021-04" db="EMBL/GenBank/DDBJ databases">
        <title>Microbacterium tenobrionis sp. nov. and Microbacterium allomyrinae sp. nov., isolated from larvae of Tenobrio molitor and Allomyrina dichotoma, respectively.</title>
        <authorList>
            <person name="Lee S.D."/>
        </authorList>
    </citation>
    <scope>NUCLEOTIDE SEQUENCE</scope>
    <source>
        <strain evidence="8">YMB-B2</strain>
    </source>
</reference>
<dbReference type="InterPro" id="IPR013149">
    <property type="entry name" value="ADH-like_C"/>
</dbReference>
<dbReference type="Pfam" id="PF08240">
    <property type="entry name" value="ADH_N"/>
    <property type="match status" value="1"/>
</dbReference>